<accession>A0A1B2HDZ4</accession>
<dbReference type="SUPFAM" id="SSF52091">
    <property type="entry name" value="SpoIIaa-like"/>
    <property type="match status" value="1"/>
</dbReference>
<evidence type="ECO:0000256" key="1">
    <source>
        <dbReference type="ARBA" id="ARBA00009013"/>
    </source>
</evidence>
<evidence type="ECO:0000313" key="5">
    <source>
        <dbReference type="Proteomes" id="UP000093053"/>
    </source>
</evidence>
<dbReference type="STRING" id="1586287.BBK82_07160"/>
<dbReference type="PANTHER" id="PTHR33495:SF2">
    <property type="entry name" value="ANTI-SIGMA FACTOR ANTAGONIST TM_1081-RELATED"/>
    <property type="match status" value="1"/>
</dbReference>
<reference evidence="4 5" key="1">
    <citation type="submission" date="2016-07" db="EMBL/GenBank/DDBJ databases">
        <title>Complete genome sequence of the Lentzea guizhouensis DHS C013.</title>
        <authorList>
            <person name="Cao C."/>
        </authorList>
    </citation>
    <scope>NUCLEOTIDE SEQUENCE [LARGE SCALE GENOMIC DNA]</scope>
    <source>
        <strain evidence="4 5">DHS C013</strain>
    </source>
</reference>
<dbReference type="EMBL" id="CP016793">
    <property type="protein sequence ID" value="ANZ35896.1"/>
    <property type="molecule type" value="Genomic_DNA"/>
</dbReference>
<evidence type="ECO:0000313" key="4">
    <source>
        <dbReference type="EMBL" id="ANZ35896.1"/>
    </source>
</evidence>
<dbReference type="CDD" id="cd07043">
    <property type="entry name" value="STAS_anti-anti-sigma_factors"/>
    <property type="match status" value="1"/>
</dbReference>
<dbReference type="InterPro" id="IPR036513">
    <property type="entry name" value="STAS_dom_sf"/>
</dbReference>
<feature type="domain" description="STAS" evidence="3">
    <location>
        <begin position="1"/>
        <end position="88"/>
    </location>
</feature>
<dbReference type="AlphaFoldDB" id="A0A1B2HDZ4"/>
<dbReference type="Pfam" id="PF01740">
    <property type="entry name" value="STAS"/>
    <property type="match status" value="1"/>
</dbReference>
<dbReference type="Gene3D" id="3.30.750.24">
    <property type="entry name" value="STAS domain"/>
    <property type="match status" value="1"/>
</dbReference>
<dbReference type="NCBIfam" id="TIGR00377">
    <property type="entry name" value="ant_ant_sig"/>
    <property type="match status" value="1"/>
</dbReference>
<dbReference type="PROSITE" id="PS50801">
    <property type="entry name" value="STAS"/>
    <property type="match status" value="1"/>
</dbReference>
<proteinExistence type="inferred from homology"/>
<name>A0A1B2HDZ4_9PSEU</name>
<organism evidence="4 5">
    <name type="scientific">Lentzea guizhouensis</name>
    <dbReference type="NCBI Taxonomy" id="1586287"/>
    <lineage>
        <taxon>Bacteria</taxon>
        <taxon>Bacillati</taxon>
        <taxon>Actinomycetota</taxon>
        <taxon>Actinomycetes</taxon>
        <taxon>Pseudonocardiales</taxon>
        <taxon>Pseudonocardiaceae</taxon>
        <taxon>Lentzea</taxon>
    </lineage>
</organism>
<dbReference type="KEGG" id="led:BBK82_07160"/>
<sequence length="102" mass="11107">MPVVVIGGEIDTSNDAEISRVIGAQLEPRMPLVVVDLRKVRFLGSAGVRLLLENHLLARSVGTTFIVVADHRVVLRPLEITGLDHIVELHSGFPELVDHSSP</sequence>
<dbReference type="PANTHER" id="PTHR33495">
    <property type="entry name" value="ANTI-SIGMA FACTOR ANTAGONIST TM_1081-RELATED-RELATED"/>
    <property type="match status" value="1"/>
</dbReference>
<comment type="similarity">
    <text evidence="1 2">Belongs to the anti-sigma-factor antagonist family.</text>
</comment>
<protein>
    <recommendedName>
        <fullName evidence="2">Anti-sigma factor antagonist</fullName>
    </recommendedName>
</protein>
<keyword evidence="5" id="KW-1185">Reference proteome</keyword>
<dbReference type="InterPro" id="IPR003658">
    <property type="entry name" value="Anti-sigma_ant"/>
</dbReference>
<evidence type="ECO:0000259" key="3">
    <source>
        <dbReference type="PROSITE" id="PS50801"/>
    </source>
</evidence>
<dbReference type="GO" id="GO:0043856">
    <property type="term" value="F:anti-sigma factor antagonist activity"/>
    <property type="evidence" value="ECO:0007669"/>
    <property type="project" value="InterPro"/>
</dbReference>
<dbReference type="Proteomes" id="UP000093053">
    <property type="component" value="Chromosome"/>
</dbReference>
<gene>
    <name evidence="4" type="ORF">BBK82_07160</name>
</gene>
<evidence type="ECO:0000256" key="2">
    <source>
        <dbReference type="RuleBase" id="RU003749"/>
    </source>
</evidence>
<dbReference type="InterPro" id="IPR002645">
    <property type="entry name" value="STAS_dom"/>
</dbReference>